<accession>A0A1Y2A0U3</accession>
<proteinExistence type="predicted"/>
<dbReference type="AlphaFoldDB" id="A0A1Y2A0U3"/>
<keyword evidence="2" id="KW-1185">Reference proteome</keyword>
<comment type="caution">
    <text evidence="1">The sequence shown here is derived from an EMBL/GenBank/DDBJ whole genome shotgun (WGS) entry which is preliminary data.</text>
</comment>
<gene>
    <name evidence="1" type="ORF">BCR34DRAFT_136365</name>
</gene>
<dbReference type="Proteomes" id="UP000193144">
    <property type="component" value="Unassembled WGS sequence"/>
</dbReference>
<dbReference type="EMBL" id="MCFA01000020">
    <property type="protein sequence ID" value="ORY16068.1"/>
    <property type="molecule type" value="Genomic_DNA"/>
</dbReference>
<name>A0A1Y2A0U3_9PLEO</name>
<organism evidence="1 2">
    <name type="scientific">Clohesyomyces aquaticus</name>
    <dbReference type="NCBI Taxonomy" id="1231657"/>
    <lineage>
        <taxon>Eukaryota</taxon>
        <taxon>Fungi</taxon>
        <taxon>Dikarya</taxon>
        <taxon>Ascomycota</taxon>
        <taxon>Pezizomycotina</taxon>
        <taxon>Dothideomycetes</taxon>
        <taxon>Pleosporomycetidae</taxon>
        <taxon>Pleosporales</taxon>
        <taxon>Lindgomycetaceae</taxon>
        <taxon>Clohesyomyces</taxon>
    </lineage>
</organism>
<reference evidence="1 2" key="1">
    <citation type="submission" date="2016-07" db="EMBL/GenBank/DDBJ databases">
        <title>Pervasive Adenine N6-methylation of Active Genes in Fungi.</title>
        <authorList>
            <consortium name="DOE Joint Genome Institute"/>
            <person name="Mondo S.J."/>
            <person name="Dannebaum R.O."/>
            <person name="Kuo R.C."/>
            <person name="Labutti K."/>
            <person name="Haridas S."/>
            <person name="Kuo A."/>
            <person name="Salamov A."/>
            <person name="Ahrendt S.R."/>
            <person name="Lipzen A."/>
            <person name="Sullivan W."/>
            <person name="Andreopoulos W.B."/>
            <person name="Clum A."/>
            <person name="Lindquist E."/>
            <person name="Daum C."/>
            <person name="Ramamoorthy G.K."/>
            <person name="Gryganskyi A."/>
            <person name="Culley D."/>
            <person name="Magnuson J.K."/>
            <person name="James T.Y."/>
            <person name="O'Malley M.A."/>
            <person name="Stajich J.E."/>
            <person name="Spatafora J.W."/>
            <person name="Visel A."/>
            <person name="Grigoriev I.V."/>
        </authorList>
    </citation>
    <scope>NUCLEOTIDE SEQUENCE [LARGE SCALE GENOMIC DNA]</scope>
    <source>
        <strain evidence="1 2">CBS 115471</strain>
    </source>
</reference>
<protein>
    <submittedName>
        <fullName evidence="1">Uncharacterized protein</fullName>
    </submittedName>
</protein>
<sequence length="173" mass="18704">MTRRPSFPQIAITRVSSRPSSSTACFSVLFPVPSNLLYASSFSPSSSSSSTSFQHRKPSYRLYGNLGALVEKVDHCNPTAHFYERIVGWSSAEHDHAGEGVFLAIRLQATPVGFIQAPSPCTAVSTFVSKGPRMHPRLCVGKAAREPVKKTGRAGRSSIESTRIQRIPAGVIS</sequence>
<evidence type="ECO:0000313" key="1">
    <source>
        <dbReference type="EMBL" id="ORY16068.1"/>
    </source>
</evidence>
<evidence type="ECO:0000313" key="2">
    <source>
        <dbReference type="Proteomes" id="UP000193144"/>
    </source>
</evidence>